<keyword evidence="7 12" id="KW-0375">Hydrogen ion transport</keyword>
<evidence type="ECO:0000256" key="5">
    <source>
        <dbReference type="ARBA" id="ARBA00022547"/>
    </source>
</evidence>
<feature type="transmembrane region" description="Helical" evidence="13">
    <location>
        <begin position="12"/>
        <end position="33"/>
    </location>
</feature>
<evidence type="ECO:0000313" key="14">
    <source>
        <dbReference type="EMBL" id="QEU57260.1"/>
    </source>
</evidence>
<dbReference type="CTD" id="4509"/>
<evidence type="ECO:0000256" key="3">
    <source>
        <dbReference type="ARBA" id="ARBA00011291"/>
    </source>
</evidence>
<keyword evidence="4 12" id="KW-0813">Transport</keyword>
<dbReference type="RefSeq" id="YP_009707962.1">
    <property type="nucleotide sequence ID" value="NC_045097.1"/>
</dbReference>
<evidence type="ECO:0000256" key="12">
    <source>
        <dbReference type="RuleBase" id="RU003661"/>
    </source>
</evidence>
<dbReference type="GO" id="GO:0015078">
    <property type="term" value="F:proton transmembrane transporter activity"/>
    <property type="evidence" value="ECO:0007669"/>
    <property type="project" value="InterPro"/>
</dbReference>
<keyword evidence="10 12" id="KW-0496">Mitochondrion</keyword>
<evidence type="ECO:0000256" key="11">
    <source>
        <dbReference type="ARBA" id="ARBA00023136"/>
    </source>
</evidence>
<evidence type="ECO:0000256" key="1">
    <source>
        <dbReference type="ARBA" id="ARBA00004304"/>
    </source>
</evidence>
<geneLocation type="mitochondrion" evidence="14"/>
<gene>
    <name evidence="14" type="primary">ATP8</name>
</gene>
<evidence type="ECO:0000256" key="8">
    <source>
        <dbReference type="ARBA" id="ARBA00022989"/>
    </source>
</evidence>
<comment type="subunit">
    <text evidence="3">F-type ATPases have 2 components, CF(1) - the catalytic core - and CF(0) - the membrane proton channel.</text>
</comment>
<dbReference type="AlphaFoldDB" id="A0A5J6EFG9"/>
<reference evidence="14" key="1">
    <citation type="journal article" date="2019" name="Mitochondrial DNA Part B Resour">
        <title>The complete mitochondrial genome of Xystrocera globosa (Coleoptera: Cerambycidae) and its phylogeny.</title>
        <authorList>
            <person name="Wang J."/>
            <person name="Lan D.-Y."/>
            <person name="Dai X.-Y."/>
            <person name="Yu D.-N."/>
            <person name="Storey K.B."/>
            <person name="Zhang J.-Y."/>
        </authorList>
    </citation>
    <scope>NUCLEOTIDE SEQUENCE</scope>
</reference>
<name>A0A5J6EFG9_9CUCU</name>
<keyword evidence="6 12" id="KW-0812">Transmembrane</keyword>
<proteinExistence type="inferred from homology"/>
<dbReference type="GO" id="GO:0031966">
    <property type="term" value="C:mitochondrial membrane"/>
    <property type="evidence" value="ECO:0007669"/>
    <property type="project" value="UniProtKB-SubCell"/>
</dbReference>
<evidence type="ECO:0000256" key="9">
    <source>
        <dbReference type="ARBA" id="ARBA00023065"/>
    </source>
</evidence>
<organism evidence="14">
    <name type="scientific">Xystrocera globosa</name>
    <dbReference type="NCBI Taxonomy" id="1191653"/>
    <lineage>
        <taxon>Eukaryota</taxon>
        <taxon>Metazoa</taxon>
        <taxon>Ecdysozoa</taxon>
        <taxon>Arthropoda</taxon>
        <taxon>Hexapoda</taxon>
        <taxon>Insecta</taxon>
        <taxon>Pterygota</taxon>
        <taxon>Neoptera</taxon>
        <taxon>Endopterygota</taxon>
        <taxon>Coleoptera</taxon>
        <taxon>Polyphaga</taxon>
        <taxon>Cucujiformia</taxon>
        <taxon>Chrysomeloidea</taxon>
        <taxon>Cerambycidae</taxon>
        <taxon>Cerambycinae</taxon>
        <taxon>Xystrocerini</taxon>
        <taxon>Xystrocera</taxon>
    </lineage>
</organism>
<comment type="subcellular location">
    <subcellularLocation>
        <location evidence="1 12">Mitochondrion membrane</location>
        <topology evidence="1 12">Single-pass membrane protein</topology>
    </subcellularLocation>
</comment>
<sequence length="51" mass="6368">MPQMSPLSWLTLFFYFLIIFMIFNSMNFYSFLYQTKKSSTLKKKININWKW</sequence>
<evidence type="ECO:0000256" key="13">
    <source>
        <dbReference type="SAM" id="Phobius"/>
    </source>
</evidence>
<evidence type="ECO:0000256" key="4">
    <source>
        <dbReference type="ARBA" id="ARBA00022448"/>
    </source>
</evidence>
<dbReference type="GO" id="GO:0015986">
    <property type="term" value="P:proton motive force-driven ATP synthesis"/>
    <property type="evidence" value="ECO:0007669"/>
    <property type="project" value="InterPro"/>
</dbReference>
<evidence type="ECO:0000256" key="2">
    <source>
        <dbReference type="ARBA" id="ARBA00008892"/>
    </source>
</evidence>
<comment type="similarity">
    <text evidence="2 12">Belongs to the ATPase protein 8 family.</text>
</comment>
<keyword evidence="5 12" id="KW-0138">CF(0)</keyword>
<dbReference type="GeneID" id="42268885"/>
<dbReference type="GO" id="GO:0045259">
    <property type="term" value="C:proton-transporting ATP synthase complex"/>
    <property type="evidence" value="ECO:0007669"/>
    <property type="project" value="UniProtKB-KW"/>
</dbReference>
<dbReference type="EMBL" id="MK570750">
    <property type="protein sequence ID" value="QEU57260.1"/>
    <property type="molecule type" value="Genomic_DNA"/>
</dbReference>
<evidence type="ECO:0000256" key="6">
    <source>
        <dbReference type="ARBA" id="ARBA00022692"/>
    </source>
</evidence>
<accession>A0A5J6EFG9</accession>
<dbReference type="InterPro" id="IPR001421">
    <property type="entry name" value="ATP8_metazoa"/>
</dbReference>
<evidence type="ECO:0000256" key="7">
    <source>
        <dbReference type="ARBA" id="ARBA00022781"/>
    </source>
</evidence>
<protein>
    <recommendedName>
        <fullName evidence="12">ATP synthase complex subunit 8</fullName>
    </recommendedName>
</protein>
<keyword evidence="11 13" id="KW-0472">Membrane</keyword>
<keyword evidence="8 13" id="KW-1133">Transmembrane helix</keyword>
<keyword evidence="9 12" id="KW-0406">Ion transport</keyword>
<evidence type="ECO:0000256" key="10">
    <source>
        <dbReference type="ARBA" id="ARBA00023128"/>
    </source>
</evidence>
<dbReference type="Pfam" id="PF00895">
    <property type="entry name" value="ATP-synt_8"/>
    <property type="match status" value="1"/>
</dbReference>